<feature type="compositionally biased region" description="Basic and acidic residues" evidence="2">
    <location>
        <begin position="545"/>
        <end position="563"/>
    </location>
</feature>
<feature type="region of interest" description="Disordered" evidence="2">
    <location>
        <begin position="1"/>
        <end position="43"/>
    </location>
</feature>
<evidence type="ECO:0000256" key="1">
    <source>
        <dbReference type="PROSITE-ProRule" id="PRU00042"/>
    </source>
</evidence>
<gene>
    <name evidence="4" type="ORF">ACH5RR_017126</name>
</gene>
<feature type="region of interest" description="Disordered" evidence="2">
    <location>
        <begin position="280"/>
        <end position="311"/>
    </location>
</feature>
<evidence type="ECO:0000256" key="2">
    <source>
        <dbReference type="SAM" id="MobiDB-lite"/>
    </source>
</evidence>
<sequence>MSVAKLSAGGTLDSMKSGDGNEPIDTSARQTVGKEPQLSFSRTGESPVQWIQLLNALDQQELPGWPLLTPLKVQMQKCEKCSREFCSLVNYRRHIRVHRRSLNVDKESHKIRDMLAVFWDKLSLEDAKEVVSFRDVILKEIPGSSVIKALAASLHKPVVWTLPQVYVKAGSTLLDIIHGKPSRLPISSLELFSILDDASERTFLCAGTAESVQKYVFDGEAGKVALDMKNLVASTGFLVEQKLVKAWLADKDIEALRCQKLLVEEEEAAQKRQAELLERKRQKKLRQKEQKAREQLNGVKEDLTSAPSSLEGSLLAETCSSPLPPSDSSSDAPDILADLTSCLEPVQFSNNEENDVSETQFDLSTNNLESSIVPSVEPSMVSINVRRRWQVTKSQRTGRNGFHTNQNLQVLKLETVQKHVPTKDQGTLVSGSKVWTKKFKVENDEESLRPKLEAAVNQTKENKCELIIGSIAVPVRNCMTRKKQIGLGEAQHCCDPEPGKHRKNTAFVEPVISDNLHNGVNRAATKLWRPVSRNETRGSSPVQRPNHDSKDGVMLEKPDDRTASDGSCLQAFATDDEDRKSRECSTSLYEGMALPQGLQFSSVAARDFLAQRWKEAISAEHVKLVLSSEPEPPGCPQTQNDSSLLSALVSHSPESSVNVDFENQQLDAVHFSSTGRDAKPKVRTNPNKGVKIKYIPKQKVAA</sequence>
<dbReference type="EMBL" id="JBJUIK010000007">
    <property type="protein sequence ID" value="KAL3524292.1"/>
    <property type="molecule type" value="Genomic_DNA"/>
</dbReference>
<organism evidence="4 5">
    <name type="scientific">Cinchona calisaya</name>
    <dbReference type="NCBI Taxonomy" id="153742"/>
    <lineage>
        <taxon>Eukaryota</taxon>
        <taxon>Viridiplantae</taxon>
        <taxon>Streptophyta</taxon>
        <taxon>Embryophyta</taxon>
        <taxon>Tracheophyta</taxon>
        <taxon>Spermatophyta</taxon>
        <taxon>Magnoliopsida</taxon>
        <taxon>eudicotyledons</taxon>
        <taxon>Gunneridae</taxon>
        <taxon>Pentapetalae</taxon>
        <taxon>asterids</taxon>
        <taxon>lamiids</taxon>
        <taxon>Gentianales</taxon>
        <taxon>Rubiaceae</taxon>
        <taxon>Cinchonoideae</taxon>
        <taxon>Cinchoneae</taxon>
        <taxon>Cinchona</taxon>
    </lineage>
</organism>
<feature type="region of interest" description="Disordered" evidence="2">
    <location>
        <begin position="529"/>
        <end position="566"/>
    </location>
</feature>
<evidence type="ECO:0000259" key="3">
    <source>
        <dbReference type="PROSITE" id="PS50157"/>
    </source>
</evidence>
<dbReference type="Proteomes" id="UP001630127">
    <property type="component" value="Unassembled WGS sequence"/>
</dbReference>
<reference evidence="4 5" key="1">
    <citation type="submission" date="2024-11" db="EMBL/GenBank/DDBJ databases">
        <title>A near-complete genome assembly of Cinchona calisaya.</title>
        <authorList>
            <person name="Lian D.C."/>
            <person name="Zhao X.W."/>
            <person name="Wei L."/>
        </authorList>
    </citation>
    <scope>NUCLEOTIDE SEQUENCE [LARGE SCALE GENOMIC DNA]</scope>
    <source>
        <tissue evidence="4">Nenye</tissue>
    </source>
</reference>
<keyword evidence="5" id="KW-1185">Reference proteome</keyword>
<dbReference type="PANTHER" id="PTHR36055:SF1">
    <property type="entry name" value="C2H2-LIKE ZINC FINGER PROTEIN"/>
    <property type="match status" value="1"/>
</dbReference>
<keyword evidence="1" id="KW-0863">Zinc-finger</keyword>
<proteinExistence type="predicted"/>
<evidence type="ECO:0000313" key="4">
    <source>
        <dbReference type="EMBL" id="KAL3524292.1"/>
    </source>
</evidence>
<feature type="compositionally biased region" description="Basic and acidic residues" evidence="2">
    <location>
        <begin position="287"/>
        <end position="303"/>
    </location>
</feature>
<evidence type="ECO:0000313" key="5">
    <source>
        <dbReference type="Proteomes" id="UP001630127"/>
    </source>
</evidence>
<accession>A0ABD2ZXZ1</accession>
<protein>
    <recommendedName>
        <fullName evidence="3">C2H2-type domain-containing protein</fullName>
    </recommendedName>
</protein>
<dbReference type="InterPro" id="IPR013087">
    <property type="entry name" value="Znf_C2H2_type"/>
</dbReference>
<comment type="caution">
    <text evidence="4">The sequence shown here is derived from an EMBL/GenBank/DDBJ whole genome shotgun (WGS) entry which is preliminary data.</text>
</comment>
<dbReference type="AlphaFoldDB" id="A0ABD2ZXZ1"/>
<dbReference type="PANTHER" id="PTHR36055">
    <property type="entry name" value="C2H2-LIKE ZINC FINGER PROTEIN"/>
    <property type="match status" value="1"/>
</dbReference>
<keyword evidence="1" id="KW-0479">Metal-binding</keyword>
<keyword evidence="1" id="KW-0862">Zinc</keyword>
<name>A0ABD2ZXZ1_9GENT</name>
<dbReference type="GO" id="GO:0008270">
    <property type="term" value="F:zinc ion binding"/>
    <property type="evidence" value="ECO:0007669"/>
    <property type="project" value="UniProtKB-KW"/>
</dbReference>
<feature type="domain" description="C2H2-type" evidence="3">
    <location>
        <begin position="76"/>
        <end position="98"/>
    </location>
</feature>
<dbReference type="PROSITE" id="PS50157">
    <property type="entry name" value="ZINC_FINGER_C2H2_2"/>
    <property type="match status" value="1"/>
</dbReference>
<dbReference type="PROSITE" id="PS00028">
    <property type="entry name" value="ZINC_FINGER_C2H2_1"/>
    <property type="match status" value="1"/>
</dbReference>